<feature type="domain" description="Flagellar motor switch protein FliN-like C-terminal" evidence="8">
    <location>
        <begin position="52"/>
        <end position="122"/>
    </location>
</feature>
<keyword evidence="6" id="KW-0472">Membrane</keyword>
<evidence type="ECO:0000259" key="8">
    <source>
        <dbReference type="Pfam" id="PF01052"/>
    </source>
</evidence>
<name>A0A497E3G6_UNCAE</name>
<dbReference type="InterPro" id="IPR051469">
    <property type="entry name" value="FliN/MopA/SpaO"/>
</dbReference>
<comment type="caution">
    <text evidence="9">The sequence shown here is derived from an EMBL/GenBank/DDBJ whole genome shotgun (WGS) entry which is preliminary data.</text>
</comment>
<dbReference type="InterPro" id="IPR001543">
    <property type="entry name" value="FliN-like_C"/>
</dbReference>
<comment type="subcellular location">
    <subcellularLocation>
        <location evidence="1">Cell membrane</location>
        <topology evidence="1">Peripheral membrane protein</topology>
        <orientation evidence="1">Cytoplasmic side</orientation>
    </subcellularLocation>
</comment>
<evidence type="ECO:0000313" key="9">
    <source>
        <dbReference type="EMBL" id="RLE09070.1"/>
    </source>
</evidence>
<feature type="compositionally biased region" description="Polar residues" evidence="7">
    <location>
        <begin position="27"/>
        <end position="36"/>
    </location>
</feature>
<keyword evidence="4" id="KW-0145">Chemotaxis</keyword>
<evidence type="ECO:0000256" key="1">
    <source>
        <dbReference type="ARBA" id="ARBA00004413"/>
    </source>
</evidence>
<evidence type="ECO:0000313" key="10">
    <source>
        <dbReference type="Proteomes" id="UP000279422"/>
    </source>
</evidence>
<evidence type="ECO:0000256" key="5">
    <source>
        <dbReference type="ARBA" id="ARBA00022779"/>
    </source>
</evidence>
<dbReference type="GO" id="GO:0005886">
    <property type="term" value="C:plasma membrane"/>
    <property type="evidence" value="ECO:0007669"/>
    <property type="project" value="UniProtKB-SubCell"/>
</dbReference>
<evidence type="ECO:0000256" key="7">
    <source>
        <dbReference type="SAM" id="MobiDB-lite"/>
    </source>
</evidence>
<dbReference type="SUPFAM" id="SSF101801">
    <property type="entry name" value="Surface presentation of antigens (SPOA)"/>
    <property type="match status" value="1"/>
</dbReference>
<dbReference type="PANTHER" id="PTHR43484">
    <property type="match status" value="1"/>
</dbReference>
<dbReference type="GO" id="GO:0071973">
    <property type="term" value="P:bacterial-type flagellum-dependent cell motility"/>
    <property type="evidence" value="ECO:0007669"/>
    <property type="project" value="InterPro"/>
</dbReference>
<comment type="similarity">
    <text evidence="2">Belongs to the FliN/MopA/SpaO family.</text>
</comment>
<reference evidence="9 10" key="1">
    <citation type="submission" date="2018-06" db="EMBL/GenBank/DDBJ databases">
        <title>Extensive metabolic versatility and redundancy in microbially diverse, dynamic hydrothermal sediments.</title>
        <authorList>
            <person name="Dombrowski N."/>
            <person name="Teske A."/>
            <person name="Baker B.J."/>
        </authorList>
    </citation>
    <scope>NUCLEOTIDE SEQUENCE [LARGE SCALE GENOMIC DNA]</scope>
    <source>
        <strain evidence="9">B47_G16</strain>
    </source>
</reference>
<dbReference type="InterPro" id="IPR012826">
    <property type="entry name" value="FliN"/>
</dbReference>
<dbReference type="InterPro" id="IPR036429">
    <property type="entry name" value="SpoA-like_sf"/>
</dbReference>
<evidence type="ECO:0000256" key="3">
    <source>
        <dbReference type="ARBA" id="ARBA00022475"/>
    </source>
</evidence>
<keyword evidence="9" id="KW-0969">Cilium</keyword>
<accession>A0A497E3G6</accession>
<dbReference type="InterPro" id="IPR001172">
    <property type="entry name" value="FliN_T3SS_HrcQb"/>
</dbReference>
<feature type="compositionally biased region" description="Basic and acidic residues" evidence="7">
    <location>
        <begin position="1"/>
        <end position="24"/>
    </location>
</feature>
<dbReference type="GO" id="GO:0006935">
    <property type="term" value="P:chemotaxis"/>
    <property type="evidence" value="ECO:0007669"/>
    <property type="project" value="UniProtKB-KW"/>
</dbReference>
<keyword evidence="9" id="KW-0282">Flagellum</keyword>
<dbReference type="PRINTS" id="PR00956">
    <property type="entry name" value="FLGMOTORFLIN"/>
</dbReference>
<dbReference type="PANTHER" id="PTHR43484:SF1">
    <property type="entry name" value="FLAGELLAR MOTOR SWITCH PROTEIN FLIN"/>
    <property type="match status" value="1"/>
</dbReference>
<gene>
    <name evidence="9" type="primary">fliN</name>
    <name evidence="9" type="ORF">DRJ00_05175</name>
</gene>
<sequence length="132" mass="14549">MRAEDKRTEKIPPESKKKENEKKVNVQPVQFSPLKNSSKEGKKEASKDNLQLLLDVPLQITAELGRATMKIEDVLKLGPGSIIELNKLAGEPVDLLVNGKLIAQGEVVVVDENFGVRITSILGPEARIKKLQ</sequence>
<dbReference type="EMBL" id="QMPZ01000065">
    <property type="protein sequence ID" value="RLE09070.1"/>
    <property type="molecule type" value="Genomic_DNA"/>
</dbReference>
<dbReference type="Proteomes" id="UP000279422">
    <property type="component" value="Unassembled WGS sequence"/>
</dbReference>
<dbReference type="AlphaFoldDB" id="A0A497E3G6"/>
<dbReference type="GO" id="GO:0003774">
    <property type="term" value="F:cytoskeletal motor activity"/>
    <property type="evidence" value="ECO:0007669"/>
    <property type="project" value="InterPro"/>
</dbReference>
<proteinExistence type="inferred from homology"/>
<dbReference type="NCBIfam" id="TIGR02480">
    <property type="entry name" value="fliN"/>
    <property type="match status" value="1"/>
</dbReference>
<feature type="region of interest" description="Disordered" evidence="7">
    <location>
        <begin position="1"/>
        <end position="43"/>
    </location>
</feature>
<organism evidence="9 10">
    <name type="scientific">Aerophobetes bacterium</name>
    <dbReference type="NCBI Taxonomy" id="2030807"/>
    <lineage>
        <taxon>Bacteria</taxon>
        <taxon>Candidatus Aerophobota</taxon>
    </lineage>
</organism>
<evidence type="ECO:0000256" key="4">
    <source>
        <dbReference type="ARBA" id="ARBA00022500"/>
    </source>
</evidence>
<dbReference type="GO" id="GO:0009425">
    <property type="term" value="C:bacterial-type flagellum basal body"/>
    <property type="evidence" value="ECO:0007669"/>
    <property type="project" value="InterPro"/>
</dbReference>
<dbReference type="Pfam" id="PF01052">
    <property type="entry name" value="FliMN_C"/>
    <property type="match status" value="1"/>
</dbReference>
<keyword evidence="3" id="KW-1003">Cell membrane</keyword>
<protein>
    <submittedName>
        <fullName evidence="9">Flagellar motor switch protein FliN</fullName>
    </submittedName>
</protein>
<keyword evidence="5" id="KW-0283">Flagellar rotation</keyword>
<evidence type="ECO:0000256" key="6">
    <source>
        <dbReference type="ARBA" id="ARBA00023136"/>
    </source>
</evidence>
<evidence type="ECO:0000256" key="2">
    <source>
        <dbReference type="ARBA" id="ARBA00009226"/>
    </source>
</evidence>
<keyword evidence="9" id="KW-0966">Cell projection</keyword>
<dbReference type="Gene3D" id="2.30.330.10">
    <property type="entry name" value="SpoA-like"/>
    <property type="match status" value="1"/>
</dbReference>